<name>K6D076_9BACI</name>
<feature type="region of interest" description="Disordered" evidence="2">
    <location>
        <begin position="387"/>
        <end position="430"/>
    </location>
</feature>
<dbReference type="OrthoDB" id="2691125at2"/>
<dbReference type="SMART" id="SM01208">
    <property type="entry name" value="G5"/>
    <property type="match status" value="1"/>
</dbReference>
<dbReference type="Pfam" id="PF07501">
    <property type="entry name" value="G5"/>
    <property type="match status" value="1"/>
</dbReference>
<dbReference type="InterPro" id="IPR052913">
    <property type="entry name" value="Glycopeptide_resist_protein"/>
</dbReference>
<proteinExistence type="predicted"/>
<dbReference type="RefSeq" id="WP_007086648.1">
    <property type="nucleotide sequence ID" value="NZ_AJLS01000125.1"/>
</dbReference>
<dbReference type="PANTHER" id="PTHR35788:SF1">
    <property type="entry name" value="EXPORTED PROTEIN"/>
    <property type="match status" value="1"/>
</dbReference>
<gene>
    <name evidence="4" type="ORF">BABA_18272</name>
</gene>
<keyword evidence="5" id="KW-1185">Reference proteome</keyword>
<dbReference type="EMBL" id="AJLS01000125">
    <property type="protein sequence ID" value="EKN65867.1"/>
    <property type="molecule type" value="Genomic_DNA"/>
</dbReference>
<feature type="compositionally biased region" description="Basic and acidic residues" evidence="2">
    <location>
        <begin position="414"/>
        <end position="430"/>
    </location>
</feature>
<evidence type="ECO:0000313" key="4">
    <source>
        <dbReference type="EMBL" id="EKN65867.1"/>
    </source>
</evidence>
<organism evidence="4 5">
    <name type="scientific">Neobacillus bataviensis LMG 21833</name>
    <dbReference type="NCBI Taxonomy" id="1117379"/>
    <lineage>
        <taxon>Bacteria</taxon>
        <taxon>Bacillati</taxon>
        <taxon>Bacillota</taxon>
        <taxon>Bacilli</taxon>
        <taxon>Bacillales</taxon>
        <taxon>Bacillaceae</taxon>
        <taxon>Neobacillus</taxon>
    </lineage>
</organism>
<feature type="domain" description="G5" evidence="3">
    <location>
        <begin position="307"/>
        <end position="384"/>
    </location>
</feature>
<dbReference type="STRING" id="1117379.BABA_18272"/>
<evidence type="ECO:0000259" key="3">
    <source>
        <dbReference type="SMART" id="SM01208"/>
    </source>
</evidence>
<dbReference type="PANTHER" id="PTHR35788">
    <property type="entry name" value="EXPORTED PROTEIN-RELATED"/>
    <property type="match status" value="1"/>
</dbReference>
<dbReference type="Proteomes" id="UP000006316">
    <property type="component" value="Unassembled WGS sequence"/>
</dbReference>
<keyword evidence="1" id="KW-0732">Signal</keyword>
<dbReference type="InterPro" id="IPR011098">
    <property type="entry name" value="G5_dom"/>
</dbReference>
<dbReference type="Pfam" id="PF04294">
    <property type="entry name" value="VanW"/>
    <property type="match status" value="1"/>
</dbReference>
<dbReference type="Gene3D" id="2.20.230.10">
    <property type="entry name" value="Resuscitation-promoting factor rpfb"/>
    <property type="match status" value="1"/>
</dbReference>
<dbReference type="AlphaFoldDB" id="K6D076"/>
<dbReference type="eggNOG" id="COG2720">
    <property type="taxonomic scope" value="Bacteria"/>
</dbReference>
<evidence type="ECO:0000256" key="2">
    <source>
        <dbReference type="SAM" id="MobiDB-lite"/>
    </source>
</evidence>
<dbReference type="InterPro" id="IPR007391">
    <property type="entry name" value="Vancomycin_resist_VanW"/>
</dbReference>
<comment type="caution">
    <text evidence="4">The sequence shown here is derived from an EMBL/GenBank/DDBJ whole genome shotgun (WGS) entry which is preliminary data.</text>
</comment>
<evidence type="ECO:0000313" key="5">
    <source>
        <dbReference type="Proteomes" id="UP000006316"/>
    </source>
</evidence>
<evidence type="ECO:0000256" key="1">
    <source>
        <dbReference type="ARBA" id="ARBA00022729"/>
    </source>
</evidence>
<accession>K6D076</accession>
<reference evidence="4 5" key="1">
    <citation type="journal article" date="2012" name="Front. Microbiol.">
        <title>Redundancy and modularity in membrane-associated dissimilatory nitrate reduction in Bacillus.</title>
        <authorList>
            <person name="Heylen K."/>
            <person name="Keltjens J."/>
        </authorList>
    </citation>
    <scope>NUCLEOTIDE SEQUENCE [LARGE SCALE GENOMIC DNA]</scope>
    <source>
        <strain evidence="5">LMG 21833T</strain>
    </source>
</reference>
<protein>
    <recommendedName>
        <fullName evidence="3">G5 domain-containing protein</fullName>
    </recommendedName>
</protein>
<sequence>MGKNQQMIKLFVVLFFSTAFIFSFSHYGAKAFEKVTNVNGEFSAGTTIGSLDVSGKTEDEAKSLLEEKYVDWLKGFSIQLQYGEKTAPFDSNQFHLDAQQTVSSSKDGENNPAFITVDQIQVEEQVQILFPQIKSSDLDLDKLMKNLNETASLFKAGTQSFNLFNDYLLAANIKKDVVLNEAIVEMKDVPFDLQSVIDKKASIEIPEKSTFSLLEFAKEQKFGNVDALNLIATGIYQAILPSNFSIVERNIGGSLPEYAKLGYEAKVNQKKNVDLVIANPNKVKYVLELKLENNRLKVTLKGEKFLYDYKITSKDEQKLKPKTIIQYSPLLLPGKTKIETMGTEGQIVKMYRETVQDSQLIKSELISEDYYPPVFQVELHGLAGNQQTTTQTTDQSGTINNNQTTPPPTEGEQQDSKESDLWGKPNEQPK</sequence>
<dbReference type="PATRIC" id="fig|1117379.3.peg.3784"/>